<evidence type="ECO:0000256" key="1">
    <source>
        <dbReference type="SAM" id="Phobius"/>
    </source>
</evidence>
<protein>
    <submittedName>
        <fullName evidence="2">Putative F0F1-ATPase subunit (Ca2+/Mg2+ transporter)</fullName>
    </submittedName>
</protein>
<proteinExistence type="predicted"/>
<feature type="transmembrane region" description="Helical" evidence="1">
    <location>
        <begin position="54"/>
        <end position="74"/>
    </location>
</feature>
<dbReference type="InterPro" id="IPR032820">
    <property type="entry name" value="ATPase_put"/>
</dbReference>
<dbReference type="AlphaFoldDB" id="A0A4R3T9R6"/>
<keyword evidence="1" id="KW-1133">Transmembrane helix</keyword>
<dbReference type="Proteomes" id="UP000295773">
    <property type="component" value="Unassembled WGS sequence"/>
</dbReference>
<keyword evidence="1" id="KW-0812">Transmembrane</keyword>
<keyword evidence="1" id="KW-0472">Membrane</keyword>
<name>A0A4R3T9R6_9FIRM</name>
<sequence>MAISYRVLVMQEIESSVQSNMKDYYKAVRFMMTMLLSCLLAVLIGMWLDEKLHTTPIILLLLLAYAIIANFYLLMKGMSEHDG</sequence>
<keyword evidence="3" id="KW-1185">Reference proteome</keyword>
<accession>A0A4R3T9R6</accession>
<gene>
    <name evidence="2" type="ORF">EDD61_11763</name>
</gene>
<dbReference type="EMBL" id="SMBP01000017">
    <property type="protein sequence ID" value="TCU57676.1"/>
    <property type="molecule type" value="Genomic_DNA"/>
</dbReference>
<dbReference type="Pfam" id="PF09527">
    <property type="entry name" value="ATPase_gene1"/>
    <property type="match status" value="1"/>
</dbReference>
<reference evidence="2 3" key="1">
    <citation type="submission" date="2019-03" db="EMBL/GenBank/DDBJ databases">
        <title>Genomic Encyclopedia of Type Strains, Phase IV (KMG-IV): sequencing the most valuable type-strain genomes for metagenomic binning, comparative biology and taxonomic classification.</title>
        <authorList>
            <person name="Goeker M."/>
        </authorList>
    </citation>
    <scope>NUCLEOTIDE SEQUENCE [LARGE SCALE GENOMIC DNA]</scope>
    <source>
        <strain evidence="2 3">DSM 29481</strain>
    </source>
</reference>
<organism evidence="2 3">
    <name type="scientific">Longicatena caecimuris</name>
    <dbReference type="NCBI Taxonomy" id="1796635"/>
    <lineage>
        <taxon>Bacteria</taxon>
        <taxon>Bacillati</taxon>
        <taxon>Bacillota</taxon>
        <taxon>Erysipelotrichia</taxon>
        <taxon>Erysipelotrichales</taxon>
        <taxon>Erysipelotrichaceae</taxon>
        <taxon>Longicatena</taxon>
    </lineage>
</organism>
<comment type="caution">
    <text evidence="2">The sequence shown here is derived from an EMBL/GenBank/DDBJ whole genome shotgun (WGS) entry which is preliminary data.</text>
</comment>
<feature type="transmembrane region" description="Helical" evidence="1">
    <location>
        <begin position="27"/>
        <end position="48"/>
    </location>
</feature>
<evidence type="ECO:0000313" key="2">
    <source>
        <dbReference type="EMBL" id="TCU57676.1"/>
    </source>
</evidence>
<evidence type="ECO:0000313" key="3">
    <source>
        <dbReference type="Proteomes" id="UP000295773"/>
    </source>
</evidence>